<dbReference type="Proteomes" id="UP000308600">
    <property type="component" value="Unassembled WGS sequence"/>
</dbReference>
<protein>
    <submittedName>
        <fullName evidence="1">Uncharacterized protein</fullName>
    </submittedName>
</protein>
<proteinExistence type="predicted"/>
<organism evidence="1 2">
    <name type="scientific">Pluteus cervinus</name>
    <dbReference type="NCBI Taxonomy" id="181527"/>
    <lineage>
        <taxon>Eukaryota</taxon>
        <taxon>Fungi</taxon>
        <taxon>Dikarya</taxon>
        <taxon>Basidiomycota</taxon>
        <taxon>Agaricomycotina</taxon>
        <taxon>Agaricomycetes</taxon>
        <taxon>Agaricomycetidae</taxon>
        <taxon>Agaricales</taxon>
        <taxon>Pluteineae</taxon>
        <taxon>Pluteaceae</taxon>
        <taxon>Pluteus</taxon>
    </lineage>
</organism>
<dbReference type="EMBL" id="ML208267">
    <property type="protein sequence ID" value="TFK74701.1"/>
    <property type="molecule type" value="Genomic_DNA"/>
</dbReference>
<accession>A0ACD3BAM3</accession>
<sequence length="146" mass="16359">MASTPLSLSQQEIDAGVDWVTQMYHDADTLKDVDVVSKHITDGVTLSLGTSTPLKGRKSLEELFKWKYGGCSEIEHRIQDVQVLSDRITVTLATKYTFKDGSQTAVDCFATWYKKPGDQRASKVEIYGDFHEVMDKLKEIQGLPSL</sequence>
<evidence type="ECO:0000313" key="1">
    <source>
        <dbReference type="EMBL" id="TFK74701.1"/>
    </source>
</evidence>
<keyword evidence="2" id="KW-1185">Reference proteome</keyword>
<name>A0ACD3BAM3_9AGAR</name>
<evidence type="ECO:0000313" key="2">
    <source>
        <dbReference type="Proteomes" id="UP000308600"/>
    </source>
</evidence>
<gene>
    <name evidence="1" type="ORF">BDN72DRAFT_853998</name>
</gene>
<reference evidence="1 2" key="1">
    <citation type="journal article" date="2019" name="Nat. Ecol. Evol.">
        <title>Megaphylogeny resolves global patterns of mushroom evolution.</title>
        <authorList>
            <person name="Varga T."/>
            <person name="Krizsan K."/>
            <person name="Foldi C."/>
            <person name="Dima B."/>
            <person name="Sanchez-Garcia M."/>
            <person name="Sanchez-Ramirez S."/>
            <person name="Szollosi G.J."/>
            <person name="Szarkandi J.G."/>
            <person name="Papp V."/>
            <person name="Albert L."/>
            <person name="Andreopoulos W."/>
            <person name="Angelini C."/>
            <person name="Antonin V."/>
            <person name="Barry K.W."/>
            <person name="Bougher N.L."/>
            <person name="Buchanan P."/>
            <person name="Buyck B."/>
            <person name="Bense V."/>
            <person name="Catcheside P."/>
            <person name="Chovatia M."/>
            <person name="Cooper J."/>
            <person name="Damon W."/>
            <person name="Desjardin D."/>
            <person name="Finy P."/>
            <person name="Geml J."/>
            <person name="Haridas S."/>
            <person name="Hughes K."/>
            <person name="Justo A."/>
            <person name="Karasinski D."/>
            <person name="Kautmanova I."/>
            <person name="Kiss B."/>
            <person name="Kocsube S."/>
            <person name="Kotiranta H."/>
            <person name="LaButti K.M."/>
            <person name="Lechner B.E."/>
            <person name="Liimatainen K."/>
            <person name="Lipzen A."/>
            <person name="Lukacs Z."/>
            <person name="Mihaltcheva S."/>
            <person name="Morgado L.N."/>
            <person name="Niskanen T."/>
            <person name="Noordeloos M.E."/>
            <person name="Ohm R.A."/>
            <person name="Ortiz-Santana B."/>
            <person name="Ovrebo C."/>
            <person name="Racz N."/>
            <person name="Riley R."/>
            <person name="Savchenko A."/>
            <person name="Shiryaev A."/>
            <person name="Soop K."/>
            <person name="Spirin V."/>
            <person name="Szebenyi C."/>
            <person name="Tomsovsky M."/>
            <person name="Tulloss R.E."/>
            <person name="Uehling J."/>
            <person name="Grigoriev I.V."/>
            <person name="Vagvolgyi C."/>
            <person name="Papp T."/>
            <person name="Martin F.M."/>
            <person name="Miettinen O."/>
            <person name="Hibbett D.S."/>
            <person name="Nagy L.G."/>
        </authorList>
    </citation>
    <scope>NUCLEOTIDE SEQUENCE [LARGE SCALE GENOMIC DNA]</scope>
    <source>
        <strain evidence="1 2">NL-1719</strain>
    </source>
</reference>